<keyword evidence="4" id="KW-1185">Reference proteome</keyword>
<dbReference type="InterPro" id="IPR008962">
    <property type="entry name" value="PapD-like_sf"/>
</dbReference>
<dbReference type="InterPro" id="IPR016147">
    <property type="entry name" value="Pili_assmbl_chaperone_N"/>
</dbReference>
<protein>
    <submittedName>
        <fullName evidence="3">Fimbrial protein</fullName>
    </submittedName>
</protein>
<keyword evidence="1" id="KW-0732">Signal</keyword>
<sequence>MNIKRSLCVISFACAAPLCFANMSVYPMAVDINDQGEGNVSVISRTNEVQYIKTTILSISGRNTPQEKETEIKAGDPNSLVVMPPKFALPAGATKTVRLVAMEPVQEETTYRVKFEAVPQLDDPLGESKTVKPQVTINLIWGVLVSIPPEHPQLKMDLLPGGGIVNNGNQRFKILKVGLCKKSQAEKDCVWQDVDKNIYPRASFTPKNILSYDRVVIQYWNWIDKSKYSKDFPIH</sequence>
<proteinExistence type="predicted"/>
<organism evidence="3 4">
    <name type="scientific">Citrobacter arsenatis</name>
    <dbReference type="NCBI Taxonomy" id="2546350"/>
    <lineage>
        <taxon>Bacteria</taxon>
        <taxon>Pseudomonadati</taxon>
        <taxon>Pseudomonadota</taxon>
        <taxon>Gammaproteobacteria</taxon>
        <taxon>Enterobacterales</taxon>
        <taxon>Enterobacteriaceae</taxon>
        <taxon>Citrobacter</taxon>
    </lineage>
</organism>
<dbReference type="Gene3D" id="2.60.40.10">
    <property type="entry name" value="Immunoglobulins"/>
    <property type="match status" value="1"/>
</dbReference>
<dbReference type="EMBL" id="CP037864">
    <property type="protein sequence ID" value="QBM24874.1"/>
    <property type="molecule type" value="Genomic_DNA"/>
</dbReference>
<dbReference type="KEGG" id="cars:E1B03_21530"/>
<evidence type="ECO:0000259" key="2">
    <source>
        <dbReference type="Pfam" id="PF00345"/>
    </source>
</evidence>
<evidence type="ECO:0000313" key="4">
    <source>
        <dbReference type="Proteomes" id="UP000293850"/>
    </source>
</evidence>
<dbReference type="Proteomes" id="UP000293850">
    <property type="component" value="Chromosome"/>
</dbReference>
<dbReference type="GO" id="GO:0030288">
    <property type="term" value="C:outer membrane-bounded periplasmic space"/>
    <property type="evidence" value="ECO:0007669"/>
    <property type="project" value="InterPro"/>
</dbReference>
<accession>A0A4P6WNT2</accession>
<dbReference type="Gene3D" id="2.60.40.3970">
    <property type="match status" value="1"/>
</dbReference>
<feature type="chain" id="PRO_5021028727" evidence="1">
    <location>
        <begin position="30"/>
        <end position="235"/>
    </location>
</feature>
<reference evidence="3 4" key="1">
    <citation type="submission" date="2019-03" db="EMBL/GenBank/DDBJ databases">
        <title>Complete genome sequence of an arsenate-respiring bacteria, Citrobacter sp. LY-1.</title>
        <authorList>
            <person name="Wang H."/>
            <person name="Liu Y."/>
            <person name="Li Q."/>
            <person name="Huang J."/>
        </authorList>
    </citation>
    <scope>NUCLEOTIDE SEQUENCE [LARGE SCALE GENOMIC DNA]</scope>
    <source>
        <strain evidence="3 4">LY-1</strain>
    </source>
</reference>
<dbReference type="Pfam" id="PF00345">
    <property type="entry name" value="PapD_N"/>
    <property type="match status" value="1"/>
</dbReference>
<dbReference type="RefSeq" id="WP_103769089.1">
    <property type="nucleotide sequence ID" value="NZ_CP037864.1"/>
</dbReference>
<evidence type="ECO:0000313" key="3">
    <source>
        <dbReference type="EMBL" id="QBM24874.1"/>
    </source>
</evidence>
<dbReference type="GO" id="GO:0071555">
    <property type="term" value="P:cell wall organization"/>
    <property type="evidence" value="ECO:0007669"/>
    <property type="project" value="InterPro"/>
</dbReference>
<gene>
    <name evidence="3" type="ORF">E1B03_21530</name>
</gene>
<dbReference type="SUPFAM" id="SSF49354">
    <property type="entry name" value="PapD-like"/>
    <property type="match status" value="1"/>
</dbReference>
<feature type="signal peptide" evidence="1">
    <location>
        <begin position="1"/>
        <end position="29"/>
    </location>
</feature>
<feature type="domain" description="Pili assembly chaperone N-terminal" evidence="2">
    <location>
        <begin position="73"/>
        <end position="135"/>
    </location>
</feature>
<name>A0A4P6WNT2_9ENTR</name>
<evidence type="ECO:0000256" key="1">
    <source>
        <dbReference type="SAM" id="SignalP"/>
    </source>
</evidence>
<dbReference type="InterPro" id="IPR013783">
    <property type="entry name" value="Ig-like_fold"/>
</dbReference>
<dbReference type="AlphaFoldDB" id="A0A4P6WNT2"/>